<geneLocation type="plasmid" evidence="1 2">
    <name>pKPHS1</name>
</geneLocation>
<dbReference type="RefSeq" id="YP_005220944.1">
    <property type="nucleotide sequence ID" value="NC_016838.1"/>
</dbReference>
<protein>
    <submittedName>
        <fullName evidence="1">Uncharacterized protein</fullName>
    </submittedName>
</protein>
<dbReference type="AlphaFoldDB" id="A0A0H3H136"/>
<proteinExistence type="predicted"/>
<evidence type="ECO:0000313" key="1">
    <source>
        <dbReference type="EMBL" id="AEW92045.1"/>
    </source>
</evidence>
<dbReference type="GeneID" id="11818033"/>
<evidence type="ECO:0000313" key="2">
    <source>
        <dbReference type="Proteomes" id="UP000007841"/>
    </source>
</evidence>
<dbReference type="KEGG" id="kpm:KPHS_p101370"/>
<keyword evidence="1" id="KW-0614">Plasmid</keyword>
<organism evidence="1 2">
    <name type="scientific">Klebsiella pneumoniae subsp. pneumoniae (strain HS11286)</name>
    <dbReference type="NCBI Taxonomy" id="1125630"/>
    <lineage>
        <taxon>Bacteria</taxon>
        <taxon>Pseudomonadati</taxon>
        <taxon>Pseudomonadota</taxon>
        <taxon>Gammaproteobacteria</taxon>
        <taxon>Enterobacterales</taxon>
        <taxon>Enterobacteriaceae</taxon>
        <taxon>Klebsiella/Raoultella group</taxon>
        <taxon>Klebsiella</taxon>
        <taxon>Klebsiella pneumoniae complex</taxon>
    </lineage>
</organism>
<dbReference type="Proteomes" id="UP000007841">
    <property type="component" value="Plasmid pKPHS1"/>
</dbReference>
<name>A0A0H3H136_KLEPH</name>
<gene>
    <name evidence="1" type="ordered locus">KPHS_p101370</name>
</gene>
<dbReference type="EMBL" id="CP003223">
    <property type="protein sequence ID" value="AEW92045.1"/>
    <property type="molecule type" value="Genomic_DNA"/>
</dbReference>
<sequence>MCIFLCGYFDIDSKHVKQAINQVNTANQKIYRWNIMAK</sequence>
<reference evidence="2" key="1">
    <citation type="journal article" date="2012" name="J. Bacteriol.">
        <title>Complete genome sequence of Klebsiella pneumoniae subsp. pneumoniae HS11286, a multidrug-resistant strain isolated from human sputum.</title>
        <authorList>
            <person name="Liu P."/>
            <person name="Li P."/>
            <person name="Jiang X."/>
            <person name="Bi D."/>
            <person name="Xie Y."/>
            <person name="Tai C."/>
            <person name="Deng Z."/>
            <person name="Rajakumar K."/>
            <person name="Ou H.Y."/>
        </authorList>
    </citation>
    <scope>NUCLEOTIDE SEQUENCE [LARGE SCALE GENOMIC DNA]</scope>
    <source>
        <strain evidence="2">HS11286</strain>
        <plasmid evidence="2">pKPHS1</plasmid>
    </source>
</reference>
<dbReference type="HOGENOM" id="CLU_3328985_0_0_6"/>
<dbReference type="RefSeq" id="WP_014342189.1">
    <property type="nucleotide sequence ID" value="NC_016838.1"/>
</dbReference>
<keyword evidence="2" id="KW-1185">Reference proteome</keyword>
<accession>A0A0H3H136</accession>